<evidence type="ECO:0000313" key="2">
    <source>
        <dbReference type="EMBL" id="KCW51024.1"/>
    </source>
</evidence>
<sequence length="112" mass="12825">MRSTSVNPHKLRKTKTSPLCASTTVHEKFKPSFQINESPCISENIFQTLKPSPLLKKKRFWKDDQSANNSKATESNTQRRDLEDGHNHQKALVSNAHLKTFGDFAGRFLNKR</sequence>
<dbReference type="Gramene" id="KCW51024">
    <property type="protein sequence ID" value="KCW51024"/>
    <property type="gene ID" value="EUGRSUZ_J00642"/>
</dbReference>
<gene>
    <name evidence="2" type="ORF">EUGRSUZ_J00642</name>
</gene>
<dbReference type="AlphaFoldDB" id="A0A059ABC1"/>
<name>A0A059ABC1_EUCGR</name>
<dbReference type="InParanoid" id="A0A059ABC1"/>
<evidence type="ECO:0000256" key="1">
    <source>
        <dbReference type="SAM" id="MobiDB-lite"/>
    </source>
</evidence>
<dbReference type="EMBL" id="KK198762">
    <property type="protein sequence ID" value="KCW51024.1"/>
    <property type="molecule type" value="Genomic_DNA"/>
</dbReference>
<protein>
    <submittedName>
        <fullName evidence="2">Uncharacterized protein</fullName>
    </submittedName>
</protein>
<feature type="compositionally biased region" description="Polar residues" evidence="1">
    <location>
        <begin position="66"/>
        <end position="76"/>
    </location>
</feature>
<feature type="compositionally biased region" description="Basic and acidic residues" evidence="1">
    <location>
        <begin position="77"/>
        <end position="87"/>
    </location>
</feature>
<feature type="region of interest" description="Disordered" evidence="1">
    <location>
        <begin position="60"/>
        <end position="94"/>
    </location>
</feature>
<accession>A0A059ABC1</accession>
<organism evidence="2">
    <name type="scientific">Eucalyptus grandis</name>
    <name type="common">Flooded gum</name>
    <dbReference type="NCBI Taxonomy" id="71139"/>
    <lineage>
        <taxon>Eukaryota</taxon>
        <taxon>Viridiplantae</taxon>
        <taxon>Streptophyta</taxon>
        <taxon>Embryophyta</taxon>
        <taxon>Tracheophyta</taxon>
        <taxon>Spermatophyta</taxon>
        <taxon>Magnoliopsida</taxon>
        <taxon>eudicotyledons</taxon>
        <taxon>Gunneridae</taxon>
        <taxon>Pentapetalae</taxon>
        <taxon>rosids</taxon>
        <taxon>malvids</taxon>
        <taxon>Myrtales</taxon>
        <taxon>Myrtaceae</taxon>
        <taxon>Myrtoideae</taxon>
        <taxon>Eucalypteae</taxon>
        <taxon>Eucalyptus</taxon>
    </lineage>
</organism>
<proteinExistence type="predicted"/>
<reference evidence="2" key="1">
    <citation type="submission" date="2013-07" db="EMBL/GenBank/DDBJ databases">
        <title>The genome of Eucalyptus grandis.</title>
        <authorList>
            <person name="Schmutz J."/>
            <person name="Hayes R."/>
            <person name="Myburg A."/>
            <person name="Tuskan G."/>
            <person name="Grattapaglia D."/>
            <person name="Rokhsar D.S."/>
        </authorList>
    </citation>
    <scope>NUCLEOTIDE SEQUENCE</scope>
    <source>
        <tissue evidence="2">Leaf extractions</tissue>
    </source>
</reference>